<dbReference type="EMBL" id="RCHU02000017">
    <property type="protein sequence ID" value="KAL3568599.1"/>
    <property type="molecule type" value="Genomic_DNA"/>
</dbReference>
<accession>A0ACC4AQS7</accession>
<gene>
    <name evidence="1" type="ORF">D5086_031250</name>
</gene>
<keyword evidence="2" id="KW-1185">Reference proteome</keyword>
<dbReference type="Proteomes" id="UP000309997">
    <property type="component" value="Unassembled WGS sequence"/>
</dbReference>
<organism evidence="1 2">
    <name type="scientific">Populus alba</name>
    <name type="common">White poplar</name>
    <dbReference type="NCBI Taxonomy" id="43335"/>
    <lineage>
        <taxon>Eukaryota</taxon>
        <taxon>Viridiplantae</taxon>
        <taxon>Streptophyta</taxon>
        <taxon>Embryophyta</taxon>
        <taxon>Tracheophyta</taxon>
        <taxon>Spermatophyta</taxon>
        <taxon>Magnoliopsida</taxon>
        <taxon>eudicotyledons</taxon>
        <taxon>Gunneridae</taxon>
        <taxon>Pentapetalae</taxon>
        <taxon>rosids</taxon>
        <taxon>fabids</taxon>
        <taxon>Malpighiales</taxon>
        <taxon>Salicaceae</taxon>
        <taxon>Saliceae</taxon>
        <taxon>Populus</taxon>
    </lineage>
</organism>
<reference evidence="1 2" key="1">
    <citation type="journal article" date="2024" name="Plant Biotechnol. J.">
        <title>Genome and CRISPR/Cas9 system of a widespread forest tree (Populus alba) in the world.</title>
        <authorList>
            <person name="Liu Y.J."/>
            <person name="Jiang P.F."/>
            <person name="Han X.M."/>
            <person name="Li X.Y."/>
            <person name="Wang H.M."/>
            <person name="Wang Y.J."/>
            <person name="Wang X.X."/>
            <person name="Zeng Q.Y."/>
        </authorList>
    </citation>
    <scope>NUCLEOTIDE SEQUENCE [LARGE SCALE GENOMIC DNA]</scope>
    <source>
        <strain evidence="2">cv. PAL-ZL1</strain>
    </source>
</reference>
<comment type="caution">
    <text evidence="1">The sequence shown here is derived from an EMBL/GenBank/DDBJ whole genome shotgun (WGS) entry which is preliminary data.</text>
</comment>
<name>A0ACC4AQS7_POPAL</name>
<protein>
    <submittedName>
        <fullName evidence="1">Uncharacterized protein</fullName>
    </submittedName>
</protein>
<proteinExistence type="predicted"/>
<sequence length="523" mass="59233">MEKKLVPCLVFSILIFCSVTHVRSDATDHRYKVGDDVPLYVNKVGPFHNPSETYRYFDLPFCSLGPTKDKKEALGEVLNGDRLVTAPYKIDFLNDKDSEIACRKKLTKEQVAQFREVVSKDYYFQMYYDDLPIWGFLGKVDKEGKNDPSEYKYYLFKHLHFTIFYNKDRVIEITAQSDLSNVVDLTEDKEVDVEFMYSVKWKETEIPFEKRMEKYSQSSSLPHHLEIHWFSIINSCVTVLLLTGFLATILMRVLKNDFVKYAHDEESAEDQEETGWKYIHGDVFRYPKYKSLLAAAVGSGTQLFTLTIFIFVLALVGVFYPYNRGALFTALVVIYALTAGIAGYTAASFFCQLEGTNWACATLEKLTSEDDKLELNSSQLLLINLHTLKLSRSFVVDQLDCSFMAIACITTMQDQTCQASCKPPFSLATWPVFAMVSSSCLAVLGSVPPCFLSATFTVQSSANSKPYHLQYVQWVKQRLAGKSAPGLMEFYVTTFENSGTSHKFGLAKDLIDTADVTATEATV</sequence>
<evidence type="ECO:0000313" key="2">
    <source>
        <dbReference type="Proteomes" id="UP000309997"/>
    </source>
</evidence>
<evidence type="ECO:0000313" key="1">
    <source>
        <dbReference type="EMBL" id="KAL3568599.1"/>
    </source>
</evidence>